<feature type="transmembrane region" description="Helical" evidence="7">
    <location>
        <begin position="410"/>
        <end position="433"/>
    </location>
</feature>
<evidence type="ECO:0000256" key="1">
    <source>
        <dbReference type="ARBA" id="ARBA00004651"/>
    </source>
</evidence>
<evidence type="ECO:0000313" key="11">
    <source>
        <dbReference type="Proteomes" id="UP001319180"/>
    </source>
</evidence>
<feature type="transmembrane region" description="Helical" evidence="7">
    <location>
        <begin position="745"/>
        <end position="768"/>
    </location>
</feature>
<dbReference type="EMBL" id="JAHESC010000035">
    <property type="protein sequence ID" value="MBT1689108.1"/>
    <property type="molecule type" value="Genomic_DNA"/>
</dbReference>
<feature type="domain" description="ABC3 transporter permease C-terminal" evidence="8">
    <location>
        <begin position="748"/>
        <end position="861"/>
    </location>
</feature>
<dbReference type="InterPro" id="IPR047699">
    <property type="entry name" value="Permease_put_prefix"/>
</dbReference>
<evidence type="ECO:0000256" key="2">
    <source>
        <dbReference type="ARBA" id="ARBA00022475"/>
    </source>
</evidence>
<sequence>MRKRSSIPPRLATKALRLFLREDLQEEVIGDLKENFDYDLDVGSRFRARLNYWKQVFLYLRPFAIRKLKGTSNISTAMYKSYFRAAMQNMVKNKLHAFINILGLATGIAVAFVISLWIYDEVSYNRNFSHYERIGQAFQNITANGEVDTWNNVPWPLGNEIRQHYGTDFRYVAMVSHVYPHTMEVGSEKYSKAGLFCEPDFYPLFDVTLTKGTFPVKDPSAILLSESTAIGFFGDKDPIGQMINMDGQSFQVGGVYRDFPQRSRWADVFFIGQWSKFAIIAELEKMDDPWRPNAFEMYVMLADGVDFASASTRIKDARLKNLSAALAVKKPEIFLHAMPDWHLRAEFSGGKQTGGLIQYVWMFGIVGVFVLLMACINFMNLSTARSEKRAKEVGIRKAIGSYRSQLITQFFSESILTVFVSLALAIGMTYLLLPVFNALAEKDMRLPWGNPLIWVSVVGAGIVIGLLAGSYPALYLSSIRPVGALKGAFKAGRGASLPRKVLVVVQFGVSAVMIIGTTAVFLQIEHGRNRPLGYRVNGLVSVPGITKDVHDHYDVIRKDLIDNGAIVELTECIAPTVGSWGSSSRIDWNGKDPDLSIDFTVFEASYEYGKTLQWEVVQGRDFSRDFPSDSAAVILNEEAAKYLDKEHVVGETLRSRTIPFTVIGVVRDIVFAGPYDPVRPSLYFLNKDQLNFLTLRLNPQKPVAASLAAIEAAIKPHMKGEPFSYQFMDAEHARKFGNEQRVSTLASVFAGLAIFISCLGIFGLSSFVAEQRTKEIGMRKVLGANLSQLWILLSKDFVVLVIISCFLAVPLAYWILQSWLESYTYRVALPWWIFLTATAGTLVITMLTVSWHVIRVARVSPASTLKIE</sequence>
<gene>
    <name evidence="10" type="ORF">KK078_21255</name>
</gene>
<comment type="subcellular location">
    <subcellularLocation>
        <location evidence="1">Cell membrane</location>
        <topology evidence="1">Multi-pass membrane protein</topology>
    </subcellularLocation>
</comment>
<proteinExistence type="inferred from homology"/>
<feature type="transmembrane region" description="Helical" evidence="7">
    <location>
        <begin position="501"/>
        <end position="522"/>
    </location>
</feature>
<dbReference type="PANTHER" id="PTHR30572:SF4">
    <property type="entry name" value="ABC TRANSPORTER PERMEASE YTRF"/>
    <property type="match status" value="1"/>
</dbReference>
<keyword evidence="4 7" id="KW-1133">Transmembrane helix</keyword>
<feature type="transmembrane region" description="Helical" evidence="7">
    <location>
        <begin position="828"/>
        <end position="854"/>
    </location>
</feature>
<evidence type="ECO:0000256" key="6">
    <source>
        <dbReference type="ARBA" id="ARBA00038076"/>
    </source>
</evidence>
<evidence type="ECO:0000256" key="4">
    <source>
        <dbReference type="ARBA" id="ARBA00022989"/>
    </source>
</evidence>
<feature type="transmembrane region" description="Helical" evidence="7">
    <location>
        <begin position="453"/>
        <end position="476"/>
    </location>
</feature>
<keyword evidence="2" id="KW-1003">Cell membrane</keyword>
<feature type="transmembrane region" description="Helical" evidence="7">
    <location>
        <begin position="359"/>
        <end position="381"/>
    </location>
</feature>
<dbReference type="NCBIfam" id="NF038404">
    <property type="entry name" value="perm_prefix_2"/>
    <property type="match status" value="1"/>
</dbReference>
<dbReference type="InterPro" id="IPR025857">
    <property type="entry name" value="MacB_PCD"/>
</dbReference>
<accession>A0AAP2GKJ3</accession>
<keyword evidence="3 7" id="KW-0812">Transmembrane</keyword>
<reference evidence="10 11" key="1">
    <citation type="submission" date="2021-05" db="EMBL/GenBank/DDBJ databases">
        <title>A Polyphasic approach of four new species of the genus Ohtaekwangia: Ohtaekwangia histidinii sp. nov., Ohtaekwangia cretensis sp. nov., Ohtaekwangia indiensis sp. nov., Ohtaekwangia reichenbachii sp. nov. from diverse environment.</title>
        <authorList>
            <person name="Octaviana S."/>
        </authorList>
    </citation>
    <scope>NUCLEOTIDE SEQUENCE [LARGE SCALE GENOMIC DNA]</scope>
    <source>
        <strain evidence="10 11">PWU37</strain>
    </source>
</reference>
<protein>
    <submittedName>
        <fullName evidence="10">ABC transporter permease</fullName>
    </submittedName>
</protein>
<dbReference type="InterPro" id="IPR003838">
    <property type="entry name" value="ABC3_permease_C"/>
</dbReference>
<feature type="domain" description="MacB-like periplasmic core" evidence="9">
    <location>
        <begin position="98"/>
        <end position="316"/>
    </location>
</feature>
<dbReference type="GO" id="GO:0005886">
    <property type="term" value="C:plasma membrane"/>
    <property type="evidence" value="ECO:0007669"/>
    <property type="project" value="UniProtKB-SubCell"/>
</dbReference>
<evidence type="ECO:0000259" key="8">
    <source>
        <dbReference type="Pfam" id="PF02687"/>
    </source>
</evidence>
<dbReference type="RefSeq" id="WP_254092333.1">
    <property type="nucleotide sequence ID" value="NZ_JAHESC010000035.1"/>
</dbReference>
<comment type="caution">
    <text evidence="10">The sequence shown here is derived from an EMBL/GenBank/DDBJ whole genome shotgun (WGS) entry which is preliminary data.</text>
</comment>
<feature type="domain" description="MacB-like periplasmic core" evidence="9">
    <location>
        <begin position="566"/>
        <end position="712"/>
    </location>
</feature>
<dbReference type="GO" id="GO:0022857">
    <property type="term" value="F:transmembrane transporter activity"/>
    <property type="evidence" value="ECO:0007669"/>
    <property type="project" value="TreeGrafter"/>
</dbReference>
<feature type="transmembrane region" description="Helical" evidence="7">
    <location>
        <begin position="789"/>
        <end position="816"/>
    </location>
</feature>
<dbReference type="InterPro" id="IPR050250">
    <property type="entry name" value="Macrolide_Exporter_MacB"/>
</dbReference>
<keyword evidence="11" id="KW-1185">Reference proteome</keyword>
<feature type="domain" description="ABC3 transporter permease C-terminal" evidence="8">
    <location>
        <begin position="365"/>
        <end position="479"/>
    </location>
</feature>
<dbReference type="AlphaFoldDB" id="A0AAP2GKJ3"/>
<evidence type="ECO:0000259" key="9">
    <source>
        <dbReference type="Pfam" id="PF12704"/>
    </source>
</evidence>
<evidence type="ECO:0000256" key="7">
    <source>
        <dbReference type="SAM" id="Phobius"/>
    </source>
</evidence>
<evidence type="ECO:0000256" key="5">
    <source>
        <dbReference type="ARBA" id="ARBA00023136"/>
    </source>
</evidence>
<name>A0AAP2GKJ3_9BACT</name>
<comment type="similarity">
    <text evidence="6">Belongs to the ABC-4 integral membrane protein family.</text>
</comment>
<dbReference type="PANTHER" id="PTHR30572">
    <property type="entry name" value="MEMBRANE COMPONENT OF TRANSPORTER-RELATED"/>
    <property type="match status" value="1"/>
</dbReference>
<keyword evidence="5 7" id="KW-0472">Membrane</keyword>
<evidence type="ECO:0000313" key="10">
    <source>
        <dbReference type="EMBL" id="MBT1689108.1"/>
    </source>
</evidence>
<feature type="transmembrane region" description="Helical" evidence="7">
    <location>
        <begin position="97"/>
        <end position="119"/>
    </location>
</feature>
<dbReference type="Pfam" id="PF02687">
    <property type="entry name" value="FtsX"/>
    <property type="match status" value="2"/>
</dbReference>
<evidence type="ECO:0000256" key="3">
    <source>
        <dbReference type="ARBA" id="ARBA00022692"/>
    </source>
</evidence>
<dbReference type="Pfam" id="PF12704">
    <property type="entry name" value="MacB_PCD"/>
    <property type="match status" value="2"/>
</dbReference>
<dbReference type="Proteomes" id="UP001319180">
    <property type="component" value="Unassembled WGS sequence"/>
</dbReference>
<organism evidence="10 11">
    <name type="scientific">Dawidia soli</name>
    <dbReference type="NCBI Taxonomy" id="2782352"/>
    <lineage>
        <taxon>Bacteria</taxon>
        <taxon>Pseudomonadati</taxon>
        <taxon>Bacteroidota</taxon>
        <taxon>Cytophagia</taxon>
        <taxon>Cytophagales</taxon>
        <taxon>Chryseotaleaceae</taxon>
        <taxon>Dawidia</taxon>
    </lineage>
</organism>